<evidence type="ECO:0000256" key="1">
    <source>
        <dbReference type="PROSITE-ProRule" id="PRU00117"/>
    </source>
</evidence>
<organism evidence="5">
    <name type="scientific">Nicotiana tabacum</name>
    <name type="common">Common tobacco</name>
    <dbReference type="NCBI Taxonomy" id="4097"/>
    <lineage>
        <taxon>Eukaryota</taxon>
        <taxon>Viridiplantae</taxon>
        <taxon>Streptophyta</taxon>
        <taxon>Embryophyta</taxon>
        <taxon>Tracheophyta</taxon>
        <taxon>Spermatophyta</taxon>
        <taxon>Magnoliopsida</taxon>
        <taxon>eudicotyledons</taxon>
        <taxon>Gunneridae</taxon>
        <taxon>Pentapetalae</taxon>
        <taxon>asterids</taxon>
        <taxon>lamiids</taxon>
        <taxon>Solanales</taxon>
        <taxon>Solanaceae</taxon>
        <taxon>Nicotianoideae</taxon>
        <taxon>Nicotianeae</taxon>
        <taxon>Nicotiana</taxon>
    </lineage>
</organism>
<dbReference type="STRING" id="4097.A0A1S4A3Z9"/>
<dbReference type="RefSeq" id="XP_016471335.1">
    <property type="nucleotide sequence ID" value="XM_016615849.1"/>
</dbReference>
<dbReference type="OMA" id="HAFIFAE"/>
<dbReference type="AlphaFoldDB" id="A0A1S4A3Z9"/>
<sequence length="203" mass="22078">MHSVQDALFQITCRLRDTMFPMKPHISNIAPSHFPSYSEIPSPSFRPRHGPASPSYRSPAGYPHDRAPHFHGYERQGHVPFFDRPPSPGRWGPQAVSSRYTAGVADLSGGFALKNGHNGSETATPNLPGIVIEVVIPQILLKHVYGEDSRNLSDITRISGAKIIVHDPVASSTEGTVVVSGTPDQARAAQSLIHAFILSEQNM</sequence>
<evidence type="ECO:0000259" key="3">
    <source>
        <dbReference type="SMART" id="SM00322"/>
    </source>
</evidence>
<dbReference type="PaxDb" id="4097-A0A1S4A3Z9"/>
<keyword evidence="1" id="KW-0694">RNA-binding</keyword>
<evidence type="ECO:0000313" key="4">
    <source>
        <dbReference type="RefSeq" id="XP_016471334.1"/>
    </source>
</evidence>
<dbReference type="RefSeq" id="XP_016471334.1">
    <property type="nucleotide sequence ID" value="XM_016615848.1"/>
</dbReference>
<dbReference type="SMR" id="A0A1S4A3Z9"/>
<gene>
    <name evidence="4 5" type="primary">LOC107793475</name>
</gene>
<proteinExistence type="predicted"/>
<dbReference type="SUPFAM" id="SSF54791">
    <property type="entry name" value="Eukaryotic type KH-domain (KH-domain type I)"/>
    <property type="match status" value="1"/>
</dbReference>
<dbReference type="Pfam" id="PF00013">
    <property type="entry name" value="KH_1"/>
    <property type="match status" value="1"/>
</dbReference>
<dbReference type="GO" id="GO:0003723">
    <property type="term" value="F:RNA binding"/>
    <property type="evidence" value="ECO:0007669"/>
    <property type="project" value="UniProtKB-UniRule"/>
</dbReference>
<dbReference type="PROSITE" id="PS50084">
    <property type="entry name" value="KH_TYPE_1"/>
    <property type="match status" value="1"/>
</dbReference>
<evidence type="ECO:0000313" key="5">
    <source>
        <dbReference type="RefSeq" id="XP_016471335.1"/>
    </source>
</evidence>
<dbReference type="SMART" id="SM00322">
    <property type="entry name" value="KH"/>
    <property type="match status" value="1"/>
</dbReference>
<dbReference type="Gene3D" id="3.30.1370.10">
    <property type="entry name" value="K Homology domain, type 1"/>
    <property type="match status" value="1"/>
</dbReference>
<protein>
    <recommendedName>
        <fullName evidence="3">K Homology domain-containing protein</fullName>
    </recommendedName>
</protein>
<feature type="region of interest" description="Disordered" evidence="2">
    <location>
        <begin position="40"/>
        <end position="62"/>
    </location>
</feature>
<dbReference type="KEGG" id="nta:107793475"/>
<dbReference type="InterPro" id="IPR036612">
    <property type="entry name" value="KH_dom_type_1_sf"/>
</dbReference>
<reference evidence="4 5" key="1">
    <citation type="submission" date="2025-04" db="UniProtKB">
        <authorList>
            <consortium name="RefSeq"/>
        </authorList>
    </citation>
    <scope>IDENTIFICATION</scope>
</reference>
<dbReference type="InterPro" id="IPR004087">
    <property type="entry name" value="KH_dom"/>
</dbReference>
<dbReference type="InterPro" id="IPR004088">
    <property type="entry name" value="KH_dom_type_1"/>
</dbReference>
<name>A0A1S4A3Z9_TOBAC</name>
<accession>A0A1S4A3Z9</accession>
<dbReference type="OrthoDB" id="442947at2759"/>
<feature type="domain" description="K Homology" evidence="3">
    <location>
        <begin position="128"/>
        <end position="198"/>
    </location>
</feature>
<evidence type="ECO:0000256" key="2">
    <source>
        <dbReference type="SAM" id="MobiDB-lite"/>
    </source>
</evidence>